<accession>I7KQP5</accession>
<dbReference type="GeneID" id="54990849"/>
<dbReference type="Proteomes" id="UP000002907">
    <property type="component" value="Segment"/>
</dbReference>
<keyword evidence="2" id="KW-1185">Reference proteome</keyword>
<dbReference type="RefSeq" id="YP_009800353.1">
    <property type="nucleotide sequence ID" value="NC_047951.1"/>
</dbReference>
<reference evidence="1" key="1">
    <citation type="submission" date="2012-06" db="EMBL/GenBank/DDBJ databases">
        <title>Genomic characterization of five bacteriophages specific for Yersinia species.</title>
        <authorList>
            <person name="Skurnik M."/>
            <person name="Nawaz A."/>
            <person name="Happonen L."/>
            <person name="Butcher S."/>
            <person name="Mattinen L."/>
        </authorList>
    </citation>
    <scope>NUCLEOTIDE SEQUENCE [LARGE SCALE GENOMIC DNA]</scope>
</reference>
<dbReference type="EMBL" id="HE956707">
    <property type="protein sequence ID" value="CCI88400.2"/>
    <property type="molecule type" value="Genomic_DNA"/>
</dbReference>
<name>I7KQP5_9CAUD</name>
<sequence length="75" mass="8314">MSDWIVNKGRKRAPFKAGTLIDVKLRNTRHDDGLEIKLGVVCGPGHIDDWAIDNCNGDVLEYREHEPALADDSVG</sequence>
<protein>
    <submittedName>
        <fullName evidence="1">Uncharacterized protein</fullName>
    </submittedName>
</protein>
<proteinExistence type="predicted"/>
<dbReference type="KEGG" id="vg:54990849"/>
<gene>
    <name evidence="1" type="primary">g019</name>
    <name evidence="1" type="ORF">BN110_029</name>
</gene>
<organism evidence="1 2">
    <name type="scientific">Yersinia phage phiR8-01</name>
    <dbReference type="NCBI Taxonomy" id="1206556"/>
    <lineage>
        <taxon>Viruses</taxon>
        <taxon>Duplodnaviria</taxon>
        <taxon>Heunggongvirae</taxon>
        <taxon>Uroviricota</taxon>
        <taxon>Caudoviricetes</taxon>
        <taxon>Autographivirales</taxon>
        <taxon>Autonotataviridae</taxon>
        <taxon>Melnykvirinae</taxon>
        <taxon>Pienvirus</taxon>
        <taxon>Pienvirus R801</taxon>
    </lineage>
</organism>
<evidence type="ECO:0000313" key="2">
    <source>
        <dbReference type="Proteomes" id="UP000002907"/>
    </source>
</evidence>
<evidence type="ECO:0000313" key="1">
    <source>
        <dbReference type="EMBL" id="CCI88400.2"/>
    </source>
</evidence>